<organism evidence="1 2">
    <name type="scientific">Daphnia magna</name>
    <dbReference type="NCBI Taxonomy" id="35525"/>
    <lineage>
        <taxon>Eukaryota</taxon>
        <taxon>Metazoa</taxon>
        <taxon>Ecdysozoa</taxon>
        <taxon>Arthropoda</taxon>
        <taxon>Crustacea</taxon>
        <taxon>Branchiopoda</taxon>
        <taxon>Diplostraca</taxon>
        <taxon>Cladocera</taxon>
        <taxon>Anomopoda</taxon>
        <taxon>Daphniidae</taxon>
        <taxon>Daphnia</taxon>
    </lineage>
</organism>
<dbReference type="EMBL" id="JAOYFB010000037">
    <property type="protein sequence ID" value="KAK4024630.1"/>
    <property type="molecule type" value="Genomic_DNA"/>
</dbReference>
<keyword evidence="2" id="KW-1185">Reference proteome</keyword>
<evidence type="ECO:0000313" key="2">
    <source>
        <dbReference type="Proteomes" id="UP001234178"/>
    </source>
</evidence>
<accession>A0ABR0AHM8</accession>
<proteinExistence type="predicted"/>
<name>A0ABR0AHM8_9CRUS</name>
<comment type="caution">
    <text evidence="1">The sequence shown here is derived from an EMBL/GenBank/DDBJ whole genome shotgun (WGS) entry which is preliminary data.</text>
</comment>
<reference evidence="1 2" key="1">
    <citation type="journal article" date="2023" name="Nucleic Acids Res.">
        <title>The hologenome of Daphnia magna reveals possible DNA methylation and microbiome-mediated evolution of the host genome.</title>
        <authorList>
            <person name="Chaturvedi A."/>
            <person name="Li X."/>
            <person name="Dhandapani V."/>
            <person name="Marshall H."/>
            <person name="Kissane S."/>
            <person name="Cuenca-Cambronero M."/>
            <person name="Asole G."/>
            <person name="Calvet F."/>
            <person name="Ruiz-Romero M."/>
            <person name="Marangio P."/>
            <person name="Guigo R."/>
            <person name="Rago D."/>
            <person name="Mirbahai L."/>
            <person name="Eastwood N."/>
            <person name="Colbourne J.K."/>
            <person name="Zhou J."/>
            <person name="Mallon E."/>
            <person name="Orsini L."/>
        </authorList>
    </citation>
    <scope>NUCLEOTIDE SEQUENCE [LARGE SCALE GENOMIC DNA]</scope>
    <source>
        <strain evidence="1">LRV0_1</strain>
    </source>
</reference>
<gene>
    <name evidence="1" type="ORF">OUZ56_010053</name>
</gene>
<protein>
    <submittedName>
        <fullName evidence="1">Uncharacterized protein</fullName>
    </submittedName>
</protein>
<evidence type="ECO:0000313" key="1">
    <source>
        <dbReference type="EMBL" id="KAK4024630.1"/>
    </source>
</evidence>
<dbReference type="Proteomes" id="UP001234178">
    <property type="component" value="Unassembled WGS sequence"/>
</dbReference>
<sequence>MAFYRGSRVSAAFSIHGGNYTVGCRKYWNPTGLKTGQQPATEQSVGKLLSKPTVKGSWIYSFFPSRNN</sequence>